<evidence type="ECO:0000256" key="1">
    <source>
        <dbReference type="ARBA" id="ARBA00004141"/>
    </source>
</evidence>
<evidence type="ECO:0000313" key="8">
    <source>
        <dbReference type="Proteomes" id="UP000095280"/>
    </source>
</evidence>
<feature type="region of interest" description="Disordered" evidence="5">
    <location>
        <begin position="627"/>
        <end position="658"/>
    </location>
</feature>
<feature type="compositionally biased region" description="Polar residues" evidence="5">
    <location>
        <begin position="645"/>
        <end position="657"/>
    </location>
</feature>
<feature type="region of interest" description="Disordered" evidence="5">
    <location>
        <begin position="802"/>
        <end position="831"/>
    </location>
</feature>
<dbReference type="Gene3D" id="1.20.1070.10">
    <property type="entry name" value="Rhodopsin 7-helix transmembrane proteins"/>
    <property type="match status" value="1"/>
</dbReference>
<keyword evidence="2 6" id="KW-0812">Transmembrane</keyword>
<dbReference type="PANTHER" id="PTHR45620:SF17">
    <property type="entry name" value="PDF RECEPTOR"/>
    <property type="match status" value="1"/>
</dbReference>
<name>A0A1I8HI53_9PLAT</name>
<dbReference type="AlphaFoldDB" id="A0A1I8HI53"/>
<dbReference type="PRINTS" id="PR00249">
    <property type="entry name" value="GPCRSECRETIN"/>
</dbReference>
<feature type="compositionally biased region" description="Low complexity" evidence="5">
    <location>
        <begin position="982"/>
        <end position="993"/>
    </location>
</feature>
<reference evidence="9" key="1">
    <citation type="submission" date="2016-11" db="UniProtKB">
        <authorList>
            <consortium name="WormBaseParasite"/>
        </authorList>
    </citation>
    <scope>IDENTIFICATION</scope>
</reference>
<evidence type="ECO:0000256" key="2">
    <source>
        <dbReference type="ARBA" id="ARBA00022692"/>
    </source>
</evidence>
<dbReference type="GO" id="GO:0005886">
    <property type="term" value="C:plasma membrane"/>
    <property type="evidence" value="ECO:0007669"/>
    <property type="project" value="TreeGrafter"/>
</dbReference>
<dbReference type="InterPro" id="IPR050332">
    <property type="entry name" value="GPCR_2"/>
</dbReference>
<comment type="subcellular location">
    <subcellularLocation>
        <location evidence="1">Membrane</location>
        <topology evidence="1">Multi-pass membrane protein</topology>
    </subcellularLocation>
</comment>
<dbReference type="InterPro" id="IPR000832">
    <property type="entry name" value="GPCR_2_secretin-like"/>
</dbReference>
<feature type="region of interest" description="Disordered" evidence="5">
    <location>
        <begin position="963"/>
        <end position="993"/>
    </location>
</feature>
<dbReference type="PANTHER" id="PTHR45620">
    <property type="entry name" value="PDF RECEPTOR-LIKE PROTEIN-RELATED"/>
    <property type="match status" value="1"/>
</dbReference>
<feature type="compositionally biased region" description="Low complexity" evidence="5">
    <location>
        <begin position="802"/>
        <end position="812"/>
    </location>
</feature>
<proteinExistence type="predicted"/>
<keyword evidence="8" id="KW-1185">Reference proteome</keyword>
<evidence type="ECO:0000256" key="6">
    <source>
        <dbReference type="SAM" id="Phobius"/>
    </source>
</evidence>
<dbReference type="GO" id="GO:0007188">
    <property type="term" value="P:adenylate cyclase-modulating G protein-coupled receptor signaling pathway"/>
    <property type="evidence" value="ECO:0007669"/>
    <property type="project" value="TreeGrafter"/>
</dbReference>
<evidence type="ECO:0000313" key="9">
    <source>
        <dbReference type="WBParaSite" id="maker-uti_cns_0006443-snap-gene-0.9-mRNA-1"/>
    </source>
</evidence>
<feature type="transmembrane region" description="Helical" evidence="6">
    <location>
        <begin position="43"/>
        <end position="66"/>
    </location>
</feature>
<keyword evidence="3 6" id="KW-1133">Transmembrane helix</keyword>
<protein>
    <submittedName>
        <fullName evidence="9">G_PROTEIN_RECEP_F2_4 domain-containing protein</fullName>
    </submittedName>
</protein>
<feature type="transmembrane region" description="Helical" evidence="6">
    <location>
        <begin position="116"/>
        <end position="141"/>
    </location>
</feature>
<dbReference type="SUPFAM" id="SSF81321">
    <property type="entry name" value="Family A G protein-coupled receptor-like"/>
    <property type="match status" value="1"/>
</dbReference>
<evidence type="ECO:0000256" key="5">
    <source>
        <dbReference type="SAM" id="MobiDB-lite"/>
    </source>
</evidence>
<evidence type="ECO:0000256" key="4">
    <source>
        <dbReference type="ARBA" id="ARBA00023136"/>
    </source>
</evidence>
<evidence type="ECO:0000259" key="7">
    <source>
        <dbReference type="PROSITE" id="PS50261"/>
    </source>
</evidence>
<sequence length="1114" mass="117430">SQFALVHPTGLPVVPTIVWSGVVLWHNEHNPNKCWKESFFSNFYWILSACRIFTFAINIGFLLNVLRVLVMRLREIRSNETQQMRKALRAAFLLLPLLGITNVICTVPDPVKTVNFIVVTTLKSCLLSFQGLFLALMYCFLDKEVQATLSRLLARHRLRRSRTPGSACSAGGVVGGGIGSAGGSTSRRGNGKETIADEAGLQLTATAAICHTAGGRHLGQFQRLGRVAVAGVQPANLHQQQQRLLAGVPGHLAVQFAAASRNIVQVVQVVPLHLAQAGLLGIREGQRNILLKQVQGHEHHGCQVAALAKQALHLSIEADQCVVHYAPRLLGCTAPGRPSDSAWYKIFISSAPADFLSCGSRYSRTQLDSTLNFGLASSCLLSGLSSGSLGDSSSSSTSSSSSASAKSAASSFTRSWCGGEGCDWDLPEPDGASSLMLLRLPLTLARGSAASSWSAGPGYEASRRLHGGGIPAGRAGAAVLAQHVAVVVVQAADLRRLRDGGQWVLLAGERRLLEQQLESVLGPLVIGAAHLGVPAGGQQALRVERMPADVADWRVAVGARQTAQQAAAQAVPDQHVARWPVVAWGEKRALSRVRDTTWPTTPHWCPLNMAAGGAVDADRRQRRSHNLMMPSSPELSSRFEPRPPSAQQTVLTSLSPQEDQRWQNMPLLGPGKSSISSPKFQLTDLSGRKFPSRVSNSRIGELVPCAAHMNTSPGSENRPQKKKLRPFSTTRVLLGRCWCASATFATETREAPPPRAAASLAELDSAGPAAEVQELKGKQKDMPPAFCPAACEWLQLSAAPPLESSSSRSAEQVANTGQGRQAAGHSGQGGQVRQVGQVGAQLLLQAAQLPQSAPLVLKPALTGGQGGTLLAAVGAQAEQTSSACVTSRSSRWQSRRFLQASTEASSTMCFGKRDIRRRISALPLGAAARNCSSARICSESGCSSAASASAAAAAASRASARPARSADADAATPAPPPAGLTGPSCPLSSLSPSSSFGRSSSSSCPTATPTATVAGAAADAALSVPVDADAVLPSLCRPALRGANLSRIWRQHCSWSGSNTCRSCQMRTSRSRLAITLASAALAQSFMAWDSTALNTRRNSGPCLRLFCTTSFIR</sequence>
<feature type="transmembrane region" description="Helical" evidence="6">
    <location>
        <begin position="87"/>
        <end position="104"/>
    </location>
</feature>
<dbReference type="WBParaSite" id="maker-uti_cns_0006443-snap-gene-0.9-mRNA-1">
    <property type="protein sequence ID" value="maker-uti_cns_0006443-snap-gene-0.9-mRNA-1"/>
    <property type="gene ID" value="maker-uti_cns_0006443-snap-gene-0.9"/>
</dbReference>
<organism evidence="8 9">
    <name type="scientific">Macrostomum lignano</name>
    <dbReference type="NCBI Taxonomy" id="282301"/>
    <lineage>
        <taxon>Eukaryota</taxon>
        <taxon>Metazoa</taxon>
        <taxon>Spiralia</taxon>
        <taxon>Lophotrochozoa</taxon>
        <taxon>Platyhelminthes</taxon>
        <taxon>Rhabditophora</taxon>
        <taxon>Macrostomorpha</taxon>
        <taxon>Macrostomida</taxon>
        <taxon>Macrostomidae</taxon>
        <taxon>Macrostomum</taxon>
    </lineage>
</organism>
<dbReference type="Proteomes" id="UP000095280">
    <property type="component" value="Unplaced"/>
</dbReference>
<dbReference type="PROSITE" id="PS50261">
    <property type="entry name" value="G_PROTEIN_RECEP_F2_4"/>
    <property type="match status" value="1"/>
</dbReference>
<keyword evidence="4 6" id="KW-0472">Membrane</keyword>
<dbReference type="GO" id="GO:0008528">
    <property type="term" value="F:G protein-coupled peptide receptor activity"/>
    <property type="evidence" value="ECO:0007669"/>
    <property type="project" value="TreeGrafter"/>
</dbReference>
<evidence type="ECO:0000256" key="3">
    <source>
        <dbReference type="ARBA" id="ARBA00022989"/>
    </source>
</evidence>
<dbReference type="GO" id="GO:0007166">
    <property type="term" value="P:cell surface receptor signaling pathway"/>
    <property type="evidence" value="ECO:0007669"/>
    <property type="project" value="InterPro"/>
</dbReference>
<dbReference type="InterPro" id="IPR017981">
    <property type="entry name" value="GPCR_2-like_7TM"/>
</dbReference>
<feature type="compositionally biased region" description="Low complexity" evidence="5">
    <location>
        <begin position="963"/>
        <end position="972"/>
    </location>
</feature>
<dbReference type="Pfam" id="PF00002">
    <property type="entry name" value="7tm_2"/>
    <property type="match status" value="1"/>
</dbReference>
<accession>A0A1I8HI53</accession>
<feature type="domain" description="G-protein coupled receptors family 2 profile 2" evidence="7">
    <location>
        <begin position="1"/>
        <end position="142"/>
    </location>
</feature>